<proteinExistence type="predicted"/>
<accession>A0A6N2NG42</accession>
<protein>
    <submittedName>
        <fullName evidence="1">Uncharacterized protein</fullName>
    </submittedName>
</protein>
<name>A0A6N2NG42_SALVM</name>
<gene>
    <name evidence="1" type="ORF">SVIM_LOCUS446644</name>
</gene>
<dbReference type="EMBL" id="CAADRP010002052">
    <property type="protein sequence ID" value="VFU60274.1"/>
    <property type="molecule type" value="Genomic_DNA"/>
</dbReference>
<sequence length="146" mass="17274">MTYYYIYNSEHFLTSEDRIKLRMLINRGDNSRRKGLTFHFKSPLLTGQFGTKKEVLKSRRVRDMAGERWPAPDDLYHDFFDIPGFIAEDLSSRLLKEWYPFNLTGKALTSIYVLKNIKMATWCCLLRLVFYPLFAACLQWTQVAEN</sequence>
<organism evidence="1">
    <name type="scientific">Salix viminalis</name>
    <name type="common">Common osier</name>
    <name type="synonym">Basket willow</name>
    <dbReference type="NCBI Taxonomy" id="40686"/>
    <lineage>
        <taxon>Eukaryota</taxon>
        <taxon>Viridiplantae</taxon>
        <taxon>Streptophyta</taxon>
        <taxon>Embryophyta</taxon>
        <taxon>Tracheophyta</taxon>
        <taxon>Spermatophyta</taxon>
        <taxon>Magnoliopsida</taxon>
        <taxon>eudicotyledons</taxon>
        <taxon>Gunneridae</taxon>
        <taxon>Pentapetalae</taxon>
        <taxon>rosids</taxon>
        <taxon>fabids</taxon>
        <taxon>Malpighiales</taxon>
        <taxon>Salicaceae</taxon>
        <taxon>Saliceae</taxon>
        <taxon>Salix</taxon>
    </lineage>
</organism>
<evidence type="ECO:0000313" key="1">
    <source>
        <dbReference type="EMBL" id="VFU60274.1"/>
    </source>
</evidence>
<dbReference type="AlphaFoldDB" id="A0A6N2NG42"/>
<reference evidence="1" key="1">
    <citation type="submission" date="2019-03" db="EMBL/GenBank/DDBJ databases">
        <authorList>
            <person name="Mank J."/>
            <person name="Almeida P."/>
        </authorList>
    </citation>
    <scope>NUCLEOTIDE SEQUENCE</scope>
    <source>
        <strain evidence="1">78183</strain>
    </source>
</reference>